<reference evidence="1 2" key="1">
    <citation type="submission" date="2024-10" db="EMBL/GenBank/DDBJ databases">
        <title>The Natural Products Discovery Center: Release of the First 8490 Sequenced Strains for Exploring Actinobacteria Biosynthetic Diversity.</title>
        <authorList>
            <person name="Kalkreuter E."/>
            <person name="Kautsar S.A."/>
            <person name="Yang D."/>
            <person name="Bader C.D."/>
            <person name="Teijaro C.N."/>
            <person name="Fluegel L."/>
            <person name="Davis C.M."/>
            <person name="Simpson J.R."/>
            <person name="Lauterbach L."/>
            <person name="Steele A.D."/>
            <person name="Gui C."/>
            <person name="Meng S."/>
            <person name="Li G."/>
            <person name="Viehrig K."/>
            <person name="Ye F."/>
            <person name="Su P."/>
            <person name="Kiefer A.F."/>
            <person name="Nichols A."/>
            <person name="Cepeda A.J."/>
            <person name="Yan W."/>
            <person name="Fan B."/>
            <person name="Jiang Y."/>
            <person name="Adhikari A."/>
            <person name="Zheng C.-J."/>
            <person name="Schuster L."/>
            <person name="Cowan T.M."/>
            <person name="Smanski M.J."/>
            <person name="Chevrette M.G."/>
            <person name="De Carvalho L.P.S."/>
            <person name="Shen B."/>
        </authorList>
    </citation>
    <scope>NUCLEOTIDE SEQUENCE [LARGE SCALE GENOMIC DNA]</scope>
    <source>
        <strain evidence="1 2">NPDC049503</strain>
    </source>
</reference>
<evidence type="ECO:0000313" key="1">
    <source>
        <dbReference type="EMBL" id="MFI7444960.1"/>
    </source>
</evidence>
<gene>
    <name evidence="1" type="ORF">ACIBP5_33740</name>
</gene>
<organism evidence="1 2">
    <name type="scientific">Nonomuraea indica</name>
    <dbReference type="NCBI Taxonomy" id="1581193"/>
    <lineage>
        <taxon>Bacteria</taxon>
        <taxon>Bacillati</taxon>
        <taxon>Actinomycetota</taxon>
        <taxon>Actinomycetes</taxon>
        <taxon>Streptosporangiales</taxon>
        <taxon>Streptosporangiaceae</taxon>
        <taxon>Nonomuraea</taxon>
    </lineage>
</organism>
<dbReference type="Proteomes" id="UP001612928">
    <property type="component" value="Unassembled WGS sequence"/>
</dbReference>
<evidence type="ECO:0008006" key="3">
    <source>
        <dbReference type="Google" id="ProtNLM"/>
    </source>
</evidence>
<comment type="caution">
    <text evidence="1">The sequence shown here is derived from an EMBL/GenBank/DDBJ whole genome shotgun (WGS) entry which is preliminary data.</text>
</comment>
<dbReference type="RefSeq" id="WP_397025313.1">
    <property type="nucleotide sequence ID" value="NZ_JBITMB010000010.1"/>
</dbReference>
<protein>
    <recommendedName>
        <fullName evidence="3">Aminoacyl-transfer RNA synthetases class-II family profile domain-containing protein</fullName>
    </recommendedName>
</protein>
<dbReference type="EMBL" id="JBITMB010000010">
    <property type="protein sequence ID" value="MFI7444960.1"/>
    <property type="molecule type" value="Genomic_DNA"/>
</dbReference>
<dbReference type="InterPro" id="IPR045864">
    <property type="entry name" value="aa-tRNA-synth_II/BPL/LPL"/>
</dbReference>
<keyword evidence="2" id="KW-1185">Reference proteome</keyword>
<dbReference type="Gene3D" id="3.30.930.10">
    <property type="entry name" value="Bira Bifunctional Protein, Domain 2"/>
    <property type="match status" value="1"/>
</dbReference>
<proteinExistence type="predicted"/>
<evidence type="ECO:0000313" key="2">
    <source>
        <dbReference type="Proteomes" id="UP001612928"/>
    </source>
</evidence>
<accession>A0ABW8ADZ3</accession>
<name>A0ABW8ADZ3_9ACTN</name>
<sequence length="393" mass="43794">MAREHRITLDAPLPDKLVAEFTKRVFFADESILDFRLAEGNSAVLLTTTEAADPADLARKLGYLLRNDVLPQLVRAPKVVWRSPVARVPASGTFDRLAERGVVHLAGEGQVALGEPLLTIMDALDATIRRIVLTEFGGREFRYPTLIPTTALARCGYFTSFPQYAMFATRITADLDVYRDFLDAVKNSGDPGAEILSRCGRVDYCLPPTMCYHTFHQFADRALPGGMTVATARGKSFRHESRYSHTLARLWDFTIREVVFFGARDEALGLRERFLRRSLDLAEELEVSGSCEVANDPFFGDTDSGDRSSSQRLMELKYELGLRVDEEESIAVASFNFHERFFGEAFAIAGTPFTACAGFGLERFAFALVCQHGPDPDRWPATVRRALNLEVAS</sequence>
<dbReference type="SUPFAM" id="SSF55681">
    <property type="entry name" value="Class II aaRS and biotin synthetases"/>
    <property type="match status" value="1"/>
</dbReference>